<comment type="caution">
    <text evidence="4">The sequence shown here is derived from an EMBL/GenBank/DDBJ whole genome shotgun (WGS) entry which is preliminary data.</text>
</comment>
<accession>A0A2T0RV15</accession>
<dbReference type="Proteomes" id="UP000239480">
    <property type="component" value="Unassembled WGS sequence"/>
</dbReference>
<reference evidence="4 5" key="1">
    <citation type="submission" date="2018-03" db="EMBL/GenBank/DDBJ databases">
        <title>Genomic Encyclopedia of Archaeal and Bacterial Type Strains, Phase II (KMG-II): from individual species to whole genera.</title>
        <authorList>
            <person name="Goeker M."/>
        </authorList>
    </citation>
    <scope>NUCLEOTIDE SEQUENCE [LARGE SCALE GENOMIC DNA]</scope>
    <source>
        <strain evidence="4 5">DSM 29328</strain>
    </source>
</reference>
<evidence type="ECO:0000313" key="4">
    <source>
        <dbReference type="EMBL" id="PRY25039.1"/>
    </source>
</evidence>
<gene>
    <name evidence="4" type="ORF">CLV78_102216</name>
</gene>
<evidence type="ECO:0000313" key="5">
    <source>
        <dbReference type="Proteomes" id="UP000239480"/>
    </source>
</evidence>
<proteinExistence type="predicted"/>
<feature type="transmembrane region" description="Helical" evidence="2">
    <location>
        <begin position="37"/>
        <end position="54"/>
    </location>
</feature>
<keyword evidence="2" id="KW-1133">Transmembrane helix</keyword>
<feature type="transmembrane region" description="Helical" evidence="2">
    <location>
        <begin position="12"/>
        <end position="31"/>
    </location>
</feature>
<dbReference type="RefSeq" id="WP_106203975.1">
    <property type="nucleotide sequence ID" value="NZ_PVTD01000002.1"/>
</dbReference>
<dbReference type="OrthoDB" id="197461at2"/>
<keyword evidence="5" id="KW-1185">Reference proteome</keyword>
<feature type="domain" description="DUF2061" evidence="3">
    <location>
        <begin position="9"/>
        <end position="60"/>
    </location>
</feature>
<keyword evidence="2" id="KW-0812">Transmembrane</keyword>
<sequence>MSETPARSIAKAVTWQVLGLAVMTLINWSVTGSVAKGGMIAALGAGCGLFTYVLHERAWAQVDWGRRASHERTHQQQPHQDWAAENH</sequence>
<evidence type="ECO:0000259" key="3">
    <source>
        <dbReference type="Pfam" id="PF09834"/>
    </source>
</evidence>
<organism evidence="4 5">
    <name type="scientific">Aliiruegeria haliotis</name>
    <dbReference type="NCBI Taxonomy" id="1280846"/>
    <lineage>
        <taxon>Bacteria</taxon>
        <taxon>Pseudomonadati</taxon>
        <taxon>Pseudomonadota</taxon>
        <taxon>Alphaproteobacteria</taxon>
        <taxon>Rhodobacterales</taxon>
        <taxon>Roseobacteraceae</taxon>
        <taxon>Aliiruegeria</taxon>
    </lineage>
</organism>
<name>A0A2T0RV15_9RHOB</name>
<dbReference type="EMBL" id="PVTD01000002">
    <property type="protein sequence ID" value="PRY25039.1"/>
    <property type="molecule type" value="Genomic_DNA"/>
</dbReference>
<dbReference type="InterPro" id="IPR018638">
    <property type="entry name" value="DUF2061_membrane"/>
</dbReference>
<dbReference type="Pfam" id="PF09834">
    <property type="entry name" value="DUF2061"/>
    <property type="match status" value="1"/>
</dbReference>
<evidence type="ECO:0000256" key="1">
    <source>
        <dbReference type="SAM" id="MobiDB-lite"/>
    </source>
</evidence>
<protein>
    <submittedName>
        <fullName evidence="4">Putative membrane protein</fullName>
    </submittedName>
</protein>
<feature type="region of interest" description="Disordered" evidence="1">
    <location>
        <begin position="66"/>
        <end position="87"/>
    </location>
</feature>
<dbReference type="AlphaFoldDB" id="A0A2T0RV15"/>
<evidence type="ECO:0000256" key="2">
    <source>
        <dbReference type="SAM" id="Phobius"/>
    </source>
</evidence>
<keyword evidence="2" id="KW-0472">Membrane</keyword>